<evidence type="ECO:0000313" key="3">
    <source>
        <dbReference type="Proteomes" id="UP001164746"/>
    </source>
</evidence>
<reference evidence="2" key="1">
    <citation type="submission" date="2022-11" db="EMBL/GenBank/DDBJ databases">
        <title>Centuries of genome instability and evolution in soft-shell clam transmissible cancer (bioRxiv).</title>
        <authorList>
            <person name="Hart S.F.M."/>
            <person name="Yonemitsu M.A."/>
            <person name="Giersch R.M."/>
            <person name="Beal B.F."/>
            <person name="Arriagada G."/>
            <person name="Davis B.W."/>
            <person name="Ostrander E.A."/>
            <person name="Goff S.P."/>
            <person name="Metzger M.J."/>
        </authorList>
    </citation>
    <scope>NUCLEOTIDE SEQUENCE</scope>
    <source>
        <strain evidence="2">MELC-2E11</strain>
        <tissue evidence="2">Siphon/mantle</tissue>
    </source>
</reference>
<proteinExistence type="predicted"/>
<dbReference type="PANTHER" id="PTHR43544:SF12">
    <property type="entry name" value="NAD(P)-BINDING ROSSMANN-FOLD SUPERFAMILY PROTEIN"/>
    <property type="match status" value="1"/>
</dbReference>
<dbReference type="InterPro" id="IPR002347">
    <property type="entry name" value="SDR_fam"/>
</dbReference>
<feature type="signal peptide" evidence="1">
    <location>
        <begin position="1"/>
        <end position="18"/>
    </location>
</feature>
<evidence type="ECO:0000313" key="2">
    <source>
        <dbReference type="EMBL" id="WAR21323.1"/>
    </source>
</evidence>
<dbReference type="EMBL" id="CP111023">
    <property type="protein sequence ID" value="WAR21323.1"/>
    <property type="molecule type" value="Genomic_DNA"/>
</dbReference>
<evidence type="ECO:0000256" key="1">
    <source>
        <dbReference type="SAM" id="SignalP"/>
    </source>
</evidence>
<dbReference type="InterPro" id="IPR036291">
    <property type="entry name" value="NAD(P)-bd_dom_sf"/>
</dbReference>
<dbReference type="Pfam" id="PF00106">
    <property type="entry name" value="adh_short"/>
    <property type="match status" value="1"/>
</dbReference>
<dbReference type="PANTHER" id="PTHR43544">
    <property type="entry name" value="SHORT-CHAIN DEHYDROGENASE/REDUCTASE"/>
    <property type="match status" value="1"/>
</dbReference>
<gene>
    <name evidence="2" type="ORF">MAR_015297</name>
</gene>
<name>A0ABY7FKX0_MYAAR</name>
<dbReference type="PRINTS" id="PR00081">
    <property type="entry name" value="GDHRDH"/>
</dbReference>
<dbReference type="Gene3D" id="3.40.50.720">
    <property type="entry name" value="NAD(P)-binding Rossmann-like Domain"/>
    <property type="match status" value="1"/>
</dbReference>
<keyword evidence="3" id="KW-1185">Reference proteome</keyword>
<protein>
    <submittedName>
        <fullName evidence="2">YCP9-like protein</fullName>
    </submittedName>
</protein>
<dbReference type="CDD" id="cd05325">
    <property type="entry name" value="carb_red_sniffer_like_SDR_c"/>
    <property type="match status" value="1"/>
</dbReference>
<dbReference type="InterPro" id="IPR051468">
    <property type="entry name" value="Fungal_SecMetab_SDRs"/>
</dbReference>
<dbReference type="Proteomes" id="UP001164746">
    <property type="component" value="Chromosome 12"/>
</dbReference>
<dbReference type="SUPFAM" id="SSF51735">
    <property type="entry name" value="NAD(P)-binding Rossmann-fold domains"/>
    <property type="match status" value="1"/>
</dbReference>
<keyword evidence="1" id="KW-0732">Signal</keyword>
<accession>A0ABY7FKX0</accession>
<sequence length="260" mass="28710">MAALVSGVFIAMSATSIATVLVQGASRGIGLQFCRTLLSRQPNTCVIATCRNPNQADDLQKLLADEPERLQVLQVDVTEEAKIKAAAEEVGKRHGRLDLLINCAGVLHPSGRGETRIDGDMQNNRLWPSSDGQTFWPATDQRNCHVWNTPARLQANTLRHYGKHICQSLGGWYSYRMSKAALNMATKNLSIELGRGRTPVICVSLHPGTVDTDLSRPYHKNVKSLFTTEDSVKKLLSVVDSLTVDDTGKFFTYNKELLPF</sequence>
<organism evidence="2 3">
    <name type="scientific">Mya arenaria</name>
    <name type="common">Soft-shell clam</name>
    <dbReference type="NCBI Taxonomy" id="6604"/>
    <lineage>
        <taxon>Eukaryota</taxon>
        <taxon>Metazoa</taxon>
        <taxon>Spiralia</taxon>
        <taxon>Lophotrochozoa</taxon>
        <taxon>Mollusca</taxon>
        <taxon>Bivalvia</taxon>
        <taxon>Autobranchia</taxon>
        <taxon>Heteroconchia</taxon>
        <taxon>Euheterodonta</taxon>
        <taxon>Imparidentia</taxon>
        <taxon>Neoheterodontei</taxon>
        <taxon>Myida</taxon>
        <taxon>Myoidea</taxon>
        <taxon>Myidae</taxon>
        <taxon>Mya</taxon>
    </lineage>
</organism>
<feature type="chain" id="PRO_5046998289" evidence="1">
    <location>
        <begin position="19"/>
        <end position="260"/>
    </location>
</feature>